<feature type="compositionally biased region" description="Basic and acidic residues" evidence="1">
    <location>
        <begin position="217"/>
        <end position="229"/>
    </location>
</feature>
<dbReference type="OrthoDB" id="552491at2759"/>
<feature type="non-terminal residue" evidence="2">
    <location>
        <position position="1"/>
    </location>
</feature>
<dbReference type="Proteomes" id="UP000747110">
    <property type="component" value="Unassembled WGS sequence"/>
</dbReference>
<feature type="compositionally biased region" description="Basic residues" evidence="1">
    <location>
        <begin position="155"/>
        <end position="175"/>
    </location>
</feature>
<feature type="compositionally biased region" description="Acidic residues" evidence="1">
    <location>
        <begin position="230"/>
        <end position="259"/>
    </location>
</feature>
<dbReference type="EMBL" id="BNCP01000032">
    <property type="protein sequence ID" value="GIL85204.1"/>
    <property type="molecule type" value="Genomic_DNA"/>
</dbReference>
<proteinExistence type="predicted"/>
<accession>A0A8J4CKY2</accession>
<reference evidence="2" key="1">
    <citation type="journal article" date="2021" name="Proc. Natl. Acad. Sci. U.S.A.">
        <title>Three genomes in the algal genus Volvox reveal the fate of a haploid sex-determining region after a transition to homothallism.</title>
        <authorList>
            <person name="Yamamoto K."/>
            <person name="Hamaji T."/>
            <person name="Kawai-Toyooka H."/>
            <person name="Matsuzaki R."/>
            <person name="Takahashi F."/>
            <person name="Nishimura Y."/>
            <person name="Kawachi M."/>
            <person name="Noguchi H."/>
            <person name="Minakuchi Y."/>
            <person name="Umen J.G."/>
            <person name="Toyoda A."/>
            <person name="Nozaki H."/>
        </authorList>
    </citation>
    <scope>NUCLEOTIDE SEQUENCE</scope>
    <source>
        <strain evidence="2">NIES-3786</strain>
    </source>
</reference>
<dbReference type="AlphaFoldDB" id="A0A8J4CKY2"/>
<comment type="caution">
    <text evidence="2">The sequence shown here is derived from an EMBL/GenBank/DDBJ whole genome shotgun (WGS) entry which is preliminary data.</text>
</comment>
<name>A0A8J4CKY2_9CHLO</name>
<gene>
    <name evidence="2" type="ORF">Vretifemale_13784</name>
</gene>
<sequence>CLTIFLSEIQSTCLTKNNNSLTARMAPATNSDGACDSVENEDFEYEQGNDVKRKQKMLETIGMDTAAIKAKRISASNELGFPSKRQKKDEAPMQKRAPRGQGQNARERTHRGTSEAHDVNDEAEEKVVAKGDEGTHDGTGFNEDNAQDGREGHARVRGRGGRGRGGTRVRGRNRGRPYATAGSGRGRGRGRKVDYNGDAGVADVADREGFGGDPNSDPEKSDGDGKHDNDNEEDVYDVDEEDDDDDEDSAVEEDDEEEVEERKTTPGRGRGGRGRGRGRGAASESGIGRRGRGGRGQSRSRGQGSASQGQMTAGGSAADEGAAEMVKKPKRRQGQQLARRRGVDTAAAAAVDDIEMPSEVELQEMWHMLASEPESVVSAEGILRVANQLGLSDYDSLVGPMMEFAREKVPGLSPNSNALSFYQFRRMLEALYNPQLPGEQPPQPQLQQRGVQPDGERQQRDRGAAVVPQQASAGPETAGPGLLGGMEGGAGADGVVMTAAVPQVDGAAEEGS</sequence>
<evidence type="ECO:0000313" key="3">
    <source>
        <dbReference type="Proteomes" id="UP000747110"/>
    </source>
</evidence>
<keyword evidence="3" id="KW-1185">Reference proteome</keyword>
<feature type="compositionally biased region" description="Low complexity" evidence="1">
    <location>
        <begin position="297"/>
        <end position="324"/>
    </location>
</feature>
<protein>
    <submittedName>
        <fullName evidence="2">Uncharacterized protein</fullName>
    </submittedName>
</protein>
<feature type="compositionally biased region" description="Gly residues" evidence="1">
    <location>
        <begin position="481"/>
        <end position="492"/>
    </location>
</feature>
<evidence type="ECO:0000313" key="2">
    <source>
        <dbReference type="EMBL" id="GIL85204.1"/>
    </source>
</evidence>
<feature type="compositionally biased region" description="Basic and acidic residues" evidence="1">
    <location>
        <begin position="454"/>
        <end position="463"/>
    </location>
</feature>
<feature type="region of interest" description="Disordered" evidence="1">
    <location>
        <begin position="76"/>
        <end position="342"/>
    </location>
</feature>
<organism evidence="2 3">
    <name type="scientific">Volvox reticuliferus</name>
    <dbReference type="NCBI Taxonomy" id="1737510"/>
    <lineage>
        <taxon>Eukaryota</taxon>
        <taxon>Viridiplantae</taxon>
        <taxon>Chlorophyta</taxon>
        <taxon>core chlorophytes</taxon>
        <taxon>Chlorophyceae</taxon>
        <taxon>CS clade</taxon>
        <taxon>Chlamydomonadales</taxon>
        <taxon>Volvocaceae</taxon>
        <taxon>Volvox</taxon>
    </lineage>
</organism>
<feature type="compositionally biased region" description="Basic and acidic residues" evidence="1">
    <location>
        <begin position="105"/>
        <end position="136"/>
    </location>
</feature>
<feature type="region of interest" description="Disordered" evidence="1">
    <location>
        <begin position="434"/>
        <end position="492"/>
    </location>
</feature>
<evidence type="ECO:0000256" key="1">
    <source>
        <dbReference type="SAM" id="MobiDB-lite"/>
    </source>
</evidence>